<comment type="catalytic activity">
    <reaction evidence="7 8">
        <text>adenosine(34) in tRNA + H2O + H(+) = inosine(34) in tRNA + NH4(+)</text>
        <dbReference type="Rhea" id="RHEA:43168"/>
        <dbReference type="Rhea" id="RHEA-COMP:10373"/>
        <dbReference type="Rhea" id="RHEA-COMP:10374"/>
        <dbReference type="ChEBI" id="CHEBI:15377"/>
        <dbReference type="ChEBI" id="CHEBI:15378"/>
        <dbReference type="ChEBI" id="CHEBI:28938"/>
        <dbReference type="ChEBI" id="CHEBI:74411"/>
        <dbReference type="ChEBI" id="CHEBI:82852"/>
        <dbReference type="EC" id="3.5.4.33"/>
    </reaction>
</comment>
<feature type="domain" description="CMP/dCMP-type deaminase" evidence="9">
    <location>
        <begin position="1"/>
        <end position="107"/>
    </location>
</feature>
<dbReference type="SUPFAM" id="SSF53927">
    <property type="entry name" value="Cytidine deaminase-like"/>
    <property type="match status" value="1"/>
</dbReference>
<evidence type="ECO:0000256" key="6">
    <source>
        <dbReference type="ARBA" id="ARBA00022833"/>
    </source>
</evidence>
<evidence type="ECO:0000256" key="3">
    <source>
        <dbReference type="ARBA" id="ARBA00022694"/>
    </source>
</evidence>
<dbReference type="PANTHER" id="PTHR11079:SF202">
    <property type="entry name" value="TRNA-SPECIFIC ADENOSINE DEAMINASE"/>
    <property type="match status" value="1"/>
</dbReference>
<evidence type="ECO:0000256" key="4">
    <source>
        <dbReference type="ARBA" id="ARBA00022723"/>
    </source>
</evidence>
<name>A0A6P1ZEM1_9BACT</name>
<protein>
    <recommendedName>
        <fullName evidence="8">tRNA-specific adenosine deaminase</fullName>
        <ecNumber evidence="8">3.5.4.33</ecNumber>
    </recommendedName>
</protein>
<dbReference type="InterPro" id="IPR016192">
    <property type="entry name" value="APOBEC/CMP_deaminase_Zn-bd"/>
</dbReference>
<gene>
    <name evidence="8" type="primary">tadA</name>
    <name evidence="10" type="ORF">DQK91_20925</name>
</gene>
<dbReference type="Proteomes" id="UP000434052">
    <property type="component" value="Unassembled WGS sequence"/>
</dbReference>
<keyword evidence="5 8" id="KW-0378">Hydrolase</keyword>
<keyword evidence="3 8" id="KW-0819">tRNA processing</keyword>
<comment type="caution">
    <text evidence="10">The sequence shown here is derived from an EMBL/GenBank/DDBJ whole genome shotgun (WGS) entry which is preliminary data.</text>
</comment>
<feature type="binding site" evidence="8">
    <location>
        <position position="80"/>
    </location>
    <ligand>
        <name>Zn(2+)</name>
        <dbReference type="ChEBI" id="CHEBI:29105"/>
        <note>catalytic</note>
    </ligand>
</feature>
<evidence type="ECO:0000256" key="2">
    <source>
        <dbReference type="ARBA" id="ARBA00011738"/>
    </source>
</evidence>
<dbReference type="GO" id="GO:0008270">
    <property type="term" value="F:zinc ion binding"/>
    <property type="evidence" value="ECO:0007669"/>
    <property type="project" value="UniProtKB-UniRule"/>
</dbReference>
<evidence type="ECO:0000256" key="1">
    <source>
        <dbReference type="ARBA" id="ARBA00010669"/>
    </source>
</evidence>
<dbReference type="GO" id="GO:0052717">
    <property type="term" value="F:tRNA-specific adenosine-34 deaminase activity"/>
    <property type="evidence" value="ECO:0007669"/>
    <property type="project" value="UniProtKB-UniRule"/>
</dbReference>
<sequence length="143" mass="15080">MRLALEQAERAEDEGEVPIGAVVLSAEGRVLGYGRNRPISAQDPTAHAEIEALRAAAAAVGNYRLPGAVLAVTLEPCLMCMGAMIHARVAHLVYGAPDPKTGAAGSCMDAAALPFLNHRMDVTGGVLADECGDLLRRFFKARR</sequence>
<dbReference type="PROSITE" id="PS00903">
    <property type="entry name" value="CYT_DCMP_DEAMINASES_1"/>
    <property type="match status" value="1"/>
</dbReference>
<dbReference type="Pfam" id="PF00383">
    <property type="entry name" value="dCMP_cyt_deam_1"/>
    <property type="match status" value="1"/>
</dbReference>
<dbReference type="InterPro" id="IPR028883">
    <property type="entry name" value="tRNA_aden_deaminase"/>
</dbReference>
<accession>A0A6P1ZEM1</accession>
<dbReference type="InterPro" id="IPR002125">
    <property type="entry name" value="CMP_dCMP_dom"/>
</dbReference>
<evidence type="ECO:0000259" key="9">
    <source>
        <dbReference type="PROSITE" id="PS51747"/>
    </source>
</evidence>
<comment type="similarity">
    <text evidence="1">Belongs to the cytidine and deoxycytidylate deaminase family. ADAT2 subfamily.</text>
</comment>
<dbReference type="Gene3D" id="3.40.140.10">
    <property type="entry name" value="Cytidine Deaminase, domain 2"/>
    <property type="match status" value="1"/>
</dbReference>
<comment type="function">
    <text evidence="8">Catalyzes the deamination of adenosine to inosine at the wobble position 34 of tRNA(Arg2).</text>
</comment>
<feature type="binding site" evidence="8">
    <location>
        <position position="77"/>
    </location>
    <ligand>
        <name>Zn(2+)</name>
        <dbReference type="ChEBI" id="CHEBI:29105"/>
        <note>catalytic</note>
    </ligand>
</feature>
<evidence type="ECO:0000313" key="10">
    <source>
        <dbReference type="EMBL" id="TVM30471.1"/>
    </source>
</evidence>
<dbReference type="CDD" id="cd01285">
    <property type="entry name" value="nucleoside_deaminase"/>
    <property type="match status" value="1"/>
</dbReference>
<dbReference type="PROSITE" id="PS51747">
    <property type="entry name" value="CYT_DCMP_DEAMINASES_2"/>
    <property type="match status" value="1"/>
</dbReference>
<dbReference type="OrthoDB" id="9802676at2"/>
<organism evidence="10 11">
    <name type="scientific">Oceanidesulfovibrio marinus</name>
    <dbReference type="NCBI Taxonomy" id="370038"/>
    <lineage>
        <taxon>Bacteria</taxon>
        <taxon>Pseudomonadati</taxon>
        <taxon>Thermodesulfobacteriota</taxon>
        <taxon>Desulfovibrionia</taxon>
        <taxon>Desulfovibrionales</taxon>
        <taxon>Desulfovibrionaceae</taxon>
        <taxon>Oceanidesulfovibrio</taxon>
    </lineage>
</organism>
<keyword evidence="6 8" id="KW-0862">Zinc</keyword>
<proteinExistence type="inferred from homology"/>
<reference evidence="10 11" key="1">
    <citation type="submission" date="2018-06" db="EMBL/GenBank/DDBJ databases">
        <title>Complete genome of Desulfovibrio marinus P48SEP.</title>
        <authorList>
            <person name="Crispim J.S."/>
            <person name="Vidigal P.M.P."/>
            <person name="Silva L.C.F."/>
            <person name="Araujo L.C."/>
            <person name="Laguardia C.N."/>
            <person name="Dias R.S."/>
            <person name="Sousa M.P."/>
            <person name="Paula S.O."/>
            <person name="Silva C."/>
        </authorList>
    </citation>
    <scope>NUCLEOTIDE SEQUENCE [LARGE SCALE GENOMIC DNA]</scope>
    <source>
        <strain evidence="10 11">P48SEP</strain>
    </source>
</reference>
<evidence type="ECO:0000256" key="7">
    <source>
        <dbReference type="ARBA" id="ARBA00048045"/>
    </source>
</evidence>
<dbReference type="EMBL" id="QMIF01000023">
    <property type="protein sequence ID" value="TVM30471.1"/>
    <property type="molecule type" value="Genomic_DNA"/>
</dbReference>
<evidence type="ECO:0000256" key="5">
    <source>
        <dbReference type="ARBA" id="ARBA00022801"/>
    </source>
</evidence>
<comment type="subunit">
    <text evidence="2 8">Homodimer.</text>
</comment>
<feature type="binding site" evidence="8">
    <location>
        <position position="47"/>
    </location>
    <ligand>
        <name>Zn(2+)</name>
        <dbReference type="ChEBI" id="CHEBI:29105"/>
        <note>catalytic</note>
    </ligand>
</feature>
<keyword evidence="4 8" id="KW-0479">Metal-binding</keyword>
<dbReference type="PANTHER" id="PTHR11079">
    <property type="entry name" value="CYTOSINE DEAMINASE FAMILY MEMBER"/>
    <property type="match status" value="1"/>
</dbReference>
<evidence type="ECO:0000313" key="11">
    <source>
        <dbReference type="Proteomes" id="UP000434052"/>
    </source>
</evidence>
<dbReference type="HAMAP" id="MF_00972">
    <property type="entry name" value="tRNA_aden_deaminase"/>
    <property type="match status" value="1"/>
</dbReference>
<evidence type="ECO:0000256" key="8">
    <source>
        <dbReference type="HAMAP-Rule" id="MF_00972"/>
    </source>
</evidence>
<dbReference type="InterPro" id="IPR016193">
    <property type="entry name" value="Cytidine_deaminase-like"/>
</dbReference>
<feature type="active site" description="Proton donor" evidence="8">
    <location>
        <position position="49"/>
    </location>
</feature>
<dbReference type="AlphaFoldDB" id="A0A6P1ZEM1"/>
<dbReference type="NCBIfam" id="NF008113">
    <property type="entry name" value="PRK10860.1"/>
    <property type="match status" value="1"/>
</dbReference>
<dbReference type="EC" id="3.5.4.33" evidence="8"/>
<dbReference type="GO" id="GO:0002100">
    <property type="term" value="P:tRNA wobble adenosine to inosine editing"/>
    <property type="evidence" value="ECO:0007669"/>
    <property type="project" value="UniProtKB-UniRule"/>
</dbReference>
<comment type="cofactor">
    <cofactor evidence="8">
        <name>Zn(2+)</name>
        <dbReference type="ChEBI" id="CHEBI:29105"/>
    </cofactor>
    <text evidence="8">Binds 1 zinc ion per subunit.</text>
</comment>